<dbReference type="EMBL" id="LR134406">
    <property type="protein sequence ID" value="VEH70784.1"/>
    <property type="molecule type" value="Genomic_DNA"/>
</dbReference>
<organism evidence="1 2">
    <name type="scientific">Arachnia propionica</name>
    <dbReference type="NCBI Taxonomy" id="1750"/>
    <lineage>
        <taxon>Bacteria</taxon>
        <taxon>Bacillati</taxon>
        <taxon>Actinomycetota</taxon>
        <taxon>Actinomycetes</taxon>
        <taxon>Propionibacteriales</taxon>
        <taxon>Propionibacteriaceae</taxon>
        <taxon>Arachnia</taxon>
    </lineage>
</organism>
<evidence type="ECO:0000313" key="1">
    <source>
        <dbReference type="EMBL" id="VEH70784.1"/>
    </source>
</evidence>
<gene>
    <name evidence="1" type="ORF">NCTC12967_02090</name>
</gene>
<dbReference type="Proteomes" id="UP000273044">
    <property type="component" value="Chromosome"/>
</dbReference>
<reference evidence="1 2" key="1">
    <citation type="submission" date="2018-12" db="EMBL/GenBank/DDBJ databases">
        <authorList>
            <consortium name="Pathogen Informatics"/>
        </authorList>
    </citation>
    <scope>NUCLEOTIDE SEQUENCE [LARGE SCALE GENOMIC DNA]</scope>
    <source>
        <strain evidence="1 2">NCTC12967</strain>
    </source>
</reference>
<protein>
    <submittedName>
        <fullName evidence="1">Uncharacterized protein</fullName>
    </submittedName>
</protein>
<evidence type="ECO:0000313" key="2">
    <source>
        <dbReference type="Proteomes" id="UP000273044"/>
    </source>
</evidence>
<name>A0A3S4U6M9_9ACTN</name>
<sequence>MRHFGSVIPERVGAPIAPTAFTILTPRTTPAEGET</sequence>
<proteinExistence type="predicted"/>
<keyword evidence="2" id="KW-1185">Reference proteome</keyword>
<dbReference type="AlphaFoldDB" id="A0A3S4U6M9"/>
<accession>A0A3S4U6M9</accession>